<feature type="compositionally biased region" description="Low complexity" evidence="1">
    <location>
        <begin position="143"/>
        <end position="163"/>
    </location>
</feature>
<dbReference type="OrthoDB" id="5419608at2759"/>
<dbReference type="EMBL" id="JAADJZ010000015">
    <property type="protein sequence ID" value="KAF2869674.1"/>
    <property type="molecule type" value="Genomic_DNA"/>
</dbReference>
<sequence>MSPRSGVAYSTVAANDRSIGFSIINVLATAIPEDVLSVALASPTAFAEQVQSQIAGGSAPSWYQALPTEVKSYLPQLYPVETPVETPEASSEAETSVAIETLTTSAAPLTSILPSVSGALTTGASRNATVISTVTTATLASTGGANSDSPSASSASATGTDAPGAAAHPTAFFGAGVAGAVGILGMLAL</sequence>
<reference evidence="2 3" key="1">
    <citation type="submission" date="2020-01" db="EMBL/GenBank/DDBJ databases">
        <authorList>
            <consortium name="DOE Joint Genome Institute"/>
            <person name="Haridas S."/>
            <person name="Albert R."/>
            <person name="Binder M."/>
            <person name="Bloem J."/>
            <person name="Labutti K."/>
            <person name="Salamov A."/>
            <person name="Andreopoulos B."/>
            <person name="Baker S.E."/>
            <person name="Barry K."/>
            <person name="Bills G."/>
            <person name="Bluhm B.H."/>
            <person name="Cannon C."/>
            <person name="Castanera R."/>
            <person name="Culley D.E."/>
            <person name="Daum C."/>
            <person name="Ezra D."/>
            <person name="Gonzalez J.B."/>
            <person name="Henrissat B."/>
            <person name="Kuo A."/>
            <person name="Liang C."/>
            <person name="Lipzen A."/>
            <person name="Lutzoni F."/>
            <person name="Magnuson J."/>
            <person name="Mondo S."/>
            <person name="Nolan M."/>
            <person name="Ohm R."/>
            <person name="Pangilinan J."/>
            <person name="Park H.-J.H."/>
            <person name="Ramirez L."/>
            <person name="Alfaro M."/>
            <person name="Sun H."/>
            <person name="Tritt A."/>
            <person name="Yoshinaga Y."/>
            <person name="Zwiers L.-H.L."/>
            <person name="Turgeon B.G."/>
            <person name="Goodwin S.B."/>
            <person name="Spatafora J.W."/>
            <person name="Crous P.W."/>
            <person name="Grigoriev I.V."/>
        </authorList>
    </citation>
    <scope>NUCLEOTIDE SEQUENCE [LARGE SCALE GENOMIC DNA]</scope>
    <source>
        <strain evidence="2 3">CBS 611.86</strain>
    </source>
</reference>
<evidence type="ECO:0000313" key="3">
    <source>
        <dbReference type="Proteomes" id="UP000481861"/>
    </source>
</evidence>
<evidence type="ECO:0000313" key="2">
    <source>
        <dbReference type="EMBL" id="KAF2869674.1"/>
    </source>
</evidence>
<dbReference type="AlphaFoldDB" id="A0A7C8I370"/>
<name>A0A7C8I370_9PLEO</name>
<gene>
    <name evidence="2" type="ORF">BDV95DRAFT_83354</name>
</gene>
<dbReference type="Proteomes" id="UP000481861">
    <property type="component" value="Unassembled WGS sequence"/>
</dbReference>
<feature type="region of interest" description="Disordered" evidence="1">
    <location>
        <begin position="140"/>
        <end position="163"/>
    </location>
</feature>
<comment type="caution">
    <text evidence="2">The sequence shown here is derived from an EMBL/GenBank/DDBJ whole genome shotgun (WGS) entry which is preliminary data.</text>
</comment>
<proteinExistence type="predicted"/>
<accession>A0A7C8I370</accession>
<evidence type="ECO:0000256" key="1">
    <source>
        <dbReference type="SAM" id="MobiDB-lite"/>
    </source>
</evidence>
<keyword evidence="3" id="KW-1185">Reference proteome</keyword>
<organism evidence="2 3">
    <name type="scientific">Massariosphaeria phaeospora</name>
    <dbReference type="NCBI Taxonomy" id="100035"/>
    <lineage>
        <taxon>Eukaryota</taxon>
        <taxon>Fungi</taxon>
        <taxon>Dikarya</taxon>
        <taxon>Ascomycota</taxon>
        <taxon>Pezizomycotina</taxon>
        <taxon>Dothideomycetes</taxon>
        <taxon>Pleosporomycetidae</taxon>
        <taxon>Pleosporales</taxon>
        <taxon>Pleosporales incertae sedis</taxon>
        <taxon>Massariosphaeria</taxon>
    </lineage>
</organism>
<protein>
    <submittedName>
        <fullName evidence="2">Uncharacterized protein</fullName>
    </submittedName>
</protein>